<evidence type="ECO:0000256" key="1">
    <source>
        <dbReference type="SAM" id="SignalP"/>
    </source>
</evidence>
<feature type="signal peptide" evidence="1">
    <location>
        <begin position="1"/>
        <end position="21"/>
    </location>
</feature>
<dbReference type="KEGG" id="ccam:M5D45_17240"/>
<reference evidence="2" key="2">
    <citation type="submission" date="2022-05" db="EMBL/GenBank/DDBJ databases">
        <authorList>
            <person name="Kunte H.-J."/>
        </authorList>
    </citation>
    <scope>NUCLEOTIDE SEQUENCE</scope>
    <source>
        <strain evidence="2">G5</strain>
    </source>
</reference>
<gene>
    <name evidence="2" type="ORF">M5D45_17240</name>
</gene>
<proteinExistence type="predicted"/>
<keyword evidence="1" id="KW-0732">Signal</keyword>
<accession>A0AAE9I0M6</accession>
<sequence>MINKLARIVGMLVLFSHPAYANTVQCADAPRLTDLEIIGCNQREGVGIVTYWKGHDGPYASAFDERHLFLGFSGSRESLNSEAGLRVVGERLVLMRTTLGAPLLASQIASRSVLPTRIHSDDWAIYLEAIQYESQQQAVGYPMLCATGVLRNKVKGAYVAVAECFAYEEKTRFLATLSALEAALTRGKALMLWRE</sequence>
<protein>
    <submittedName>
        <fullName evidence="2">Uncharacterized protein</fullName>
    </submittedName>
</protein>
<evidence type="ECO:0000313" key="3">
    <source>
        <dbReference type="Proteomes" id="UP001056132"/>
    </source>
</evidence>
<evidence type="ECO:0000313" key="2">
    <source>
        <dbReference type="EMBL" id="URF04190.1"/>
    </source>
</evidence>
<dbReference type="AlphaFoldDB" id="A0AAE9I0M6"/>
<feature type="chain" id="PRO_5041982874" evidence="1">
    <location>
        <begin position="22"/>
        <end position="195"/>
    </location>
</feature>
<name>A0AAE9I0M6_9BURK</name>
<reference evidence="2" key="1">
    <citation type="journal article" date="2022" name="Microbiol. Resour. Announc.">
        <title>Genome Sequence of Cupriavidus campinensis Strain G5, a Member of a Bacterial Consortium Capable of Polyethylene Degradation.</title>
        <authorList>
            <person name="Schneider B."/>
            <person name="Pfeiffer F."/>
            <person name="Dyall-Smith M."/>
            <person name="Kunte H.J."/>
        </authorList>
    </citation>
    <scope>NUCLEOTIDE SEQUENCE</scope>
    <source>
        <strain evidence="2">G5</strain>
    </source>
</reference>
<organism evidence="2 3">
    <name type="scientific">Cupriavidus campinensis</name>
    <dbReference type="NCBI Taxonomy" id="151783"/>
    <lineage>
        <taxon>Bacteria</taxon>
        <taxon>Pseudomonadati</taxon>
        <taxon>Pseudomonadota</taxon>
        <taxon>Betaproteobacteria</taxon>
        <taxon>Burkholderiales</taxon>
        <taxon>Burkholderiaceae</taxon>
        <taxon>Cupriavidus</taxon>
    </lineage>
</organism>
<dbReference type="RefSeq" id="WP_211943799.1">
    <property type="nucleotide sequence ID" value="NZ_CAJPVH010000045.1"/>
</dbReference>
<dbReference type="EMBL" id="CP097330">
    <property type="protein sequence ID" value="URF04190.1"/>
    <property type="molecule type" value="Genomic_DNA"/>
</dbReference>
<dbReference type="Proteomes" id="UP001056132">
    <property type="component" value="Chromosome 1"/>
</dbReference>